<dbReference type="GO" id="GO:0043884">
    <property type="term" value="F:CO-methylating acetyl-CoA synthase activity"/>
    <property type="evidence" value="ECO:0007669"/>
    <property type="project" value="UniProtKB-EC"/>
</dbReference>
<dbReference type="NCBIfam" id="NF040764">
    <property type="entry name" value="CODH_ACS_al_bet"/>
    <property type="match status" value="1"/>
</dbReference>
<evidence type="ECO:0000256" key="2">
    <source>
        <dbReference type="ARBA" id="ARBA00022596"/>
    </source>
</evidence>
<dbReference type="InterPro" id="IPR011254">
    <property type="entry name" value="Prismane-like_sf"/>
</dbReference>
<evidence type="ECO:0000313" key="9">
    <source>
        <dbReference type="EMBL" id="PIU42052.1"/>
    </source>
</evidence>
<evidence type="ECO:0000259" key="8">
    <source>
        <dbReference type="Pfam" id="PF19436"/>
    </source>
</evidence>
<dbReference type="Gene3D" id="3.40.1470.10">
    <property type="entry name" value="Bifunctional carbon monoxide dehydrogenase/acetyl-coa synthase(codh/acs), Chain M, domain 5"/>
    <property type="match status" value="1"/>
</dbReference>
<evidence type="ECO:0000256" key="3">
    <source>
        <dbReference type="ARBA" id="ARBA00022679"/>
    </source>
</evidence>
<dbReference type="Gene3D" id="3.40.50.2030">
    <property type="match status" value="1"/>
</dbReference>
<gene>
    <name evidence="9" type="primary">cdhC</name>
    <name evidence="9" type="ORF">COS99_02370</name>
</gene>
<dbReference type="Pfam" id="PF03598">
    <property type="entry name" value="CdhC"/>
    <property type="match status" value="1"/>
</dbReference>
<dbReference type="GO" id="GO:0043885">
    <property type="term" value="F:anaerobic carbon-monoxide dehydrogenase activity"/>
    <property type="evidence" value="ECO:0007669"/>
    <property type="project" value="InterPro"/>
</dbReference>
<dbReference type="Pfam" id="PF19436">
    <property type="entry name" value="ACS_CODH_B_C"/>
    <property type="match status" value="1"/>
</dbReference>
<dbReference type="NCBIfam" id="NF003379">
    <property type="entry name" value="PRK04456.1"/>
    <property type="match status" value="1"/>
</dbReference>
<evidence type="ECO:0000259" key="7">
    <source>
        <dbReference type="Pfam" id="PF18537"/>
    </source>
</evidence>
<dbReference type="NCBIfam" id="NF007078">
    <property type="entry name" value="PRK09529.1"/>
    <property type="match status" value="1"/>
</dbReference>
<evidence type="ECO:0000256" key="4">
    <source>
        <dbReference type="ARBA" id="ARBA00022723"/>
    </source>
</evidence>
<dbReference type="InterPro" id="IPR041350">
    <property type="entry name" value="CODH_A_N"/>
</dbReference>
<dbReference type="PANTHER" id="PTHR42281:SF1">
    <property type="entry name" value="ACETYL-COA DECARBONYLASE_SYNTHASE COMPLEX SUBUNIT BETA 1"/>
    <property type="match status" value="1"/>
</dbReference>
<dbReference type="PANTHER" id="PTHR42281">
    <property type="match status" value="1"/>
</dbReference>
<keyword evidence="4" id="KW-0479">Metal-binding</keyword>
<dbReference type="Gene3D" id="1.10.8.190">
    <property type="entry name" value="Carbon monoxide dehydrogenase alpha subunit. Chain M, domain 1"/>
    <property type="match status" value="1"/>
</dbReference>
<evidence type="ECO:0000313" key="10">
    <source>
        <dbReference type="Proteomes" id="UP000230052"/>
    </source>
</evidence>
<dbReference type="InterPro" id="IPR016099">
    <property type="entry name" value="Prismane-like_a/b-sand"/>
</dbReference>
<dbReference type="SUPFAM" id="SSF56821">
    <property type="entry name" value="Prismane protein-like"/>
    <property type="match status" value="1"/>
</dbReference>
<dbReference type="InterPro" id="IPR004461">
    <property type="entry name" value="CO_DH/Ac-CoA_synth_bsu"/>
</dbReference>
<dbReference type="Pfam" id="PF18537">
    <property type="entry name" value="CODH_A_N"/>
    <property type="match status" value="1"/>
</dbReference>
<proteinExistence type="predicted"/>
<dbReference type="AlphaFoldDB" id="A0A2J0KU71"/>
<dbReference type="Gene3D" id="3.30.1650.10">
    <property type="entry name" value="Bifunctional carbon monoxide dehydrogenase/acetyl-coa synthase(codh/acs), Chain M, domain 3"/>
    <property type="match status" value="1"/>
</dbReference>
<evidence type="ECO:0000256" key="1">
    <source>
        <dbReference type="ARBA" id="ARBA00012244"/>
    </source>
</evidence>
<dbReference type="GO" id="GO:0046872">
    <property type="term" value="F:metal ion binding"/>
    <property type="evidence" value="ECO:0007669"/>
    <property type="project" value="UniProtKB-KW"/>
</dbReference>
<dbReference type="GO" id="GO:0051536">
    <property type="term" value="F:iron-sulfur cluster binding"/>
    <property type="evidence" value="ECO:0007669"/>
    <property type="project" value="UniProtKB-KW"/>
</dbReference>
<reference evidence="9 10" key="1">
    <citation type="submission" date="2017-09" db="EMBL/GenBank/DDBJ databases">
        <title>Depth-based differentiation of microbial function through sediment-hosted aquifers and enrichment of novel symbionts in the deep terrestrial subsurface.</title>
        <authorList>
            <person name="Probst A.J."/>
            <person name="Ladd B."/>
            <person name="Jarett J.K."/>
            <person name="Geller-Mcgrath D.E."/>
            <person name="Sieber C.M."/>
            <person name="Emerson J.B."/>
            <person name="Anantharaman K."/>
            <person name="Thomas B.C."/>
            <person name="Malmstrom R."/>
            <person name="Stieglmeier M."/>
            <person name="Klingl A."/>
            <person name="Woyke T."/>
            <person name="Ryan C.M."/>
            <person name="Banfield J.F."/>
        </authorList>
    </citation>
    <scope>NUCLEOTIDE SEQUENCE [LARGE SCALE GENOMIC DNA]</scope>
    <source>
        <strain evidence="9">CG07_land_8_20_14_0_80_42_15</strain>
    </source>
</reference>
<accession>A0A2J0KU71</accession>
<keyword evidence="6" id="KW-0411">Iron-sulfur</keyword>
<feature type="domain" description="Carbon monoxide dehydrogenase subunit alpha ,N-terminal" evidence="7">
    <location>
        <begin position="23"/>
        <end position="110"/>
    </location>
</feature>
<organism evidence="9 10">
    <name type="scientific">Candidatus Aquitaenariimonas noxiae</name>
    <dbReference type="NCBI Taxonomy" id="1974741"/>
    <lineage>
        <taxon>Bacteria</taxon>
        <taxon>Pseudomonadati</taxon>
        <taxon>Candidatus Omnitrophota</taxon>
        <taxon>Candidatus Aquitaenariimonas</taxon>
    </lineage>
</organism>
<dbReference type="InterPro" id="IPR045822">
    <property type="entry name" value="ACS_CODH_B_C"/>
</dbReference>
<dbReference type="NCBIfam" id="TIGR00316">
    <property type="entry name" value="cdhC"/>
    <property type="match status" value="1"/>
</dbReference>
<evidence type="ECO:0000256" key="5">
    <source>
        <dbReference type="ARBA" id="ARBA00023004"/>
    </source>
</evidence>
<dbReference type="GO" id="GO:0006084">
    <property type="term" value="P:acetyl-CoA metabolic process"/>
    <property type="evidence" value="ECO:0007669"/>
    <property type="project" value="InterPro"/>
</dbReference>
<evidence type="ECO:0000256" key="6">
    <source>
        <dbReference type="ARBA" id="ARBA00023014"/>
    </source>
</evidence>
<protein>
    <recommendedName>
        <fullName evidence="1">CO-methylating acetyl-CoA synthase</fullName>
        <ecNumber evidence="1">2.3.1.169</ecNumber>
    </recommendedName>
</protein>
<dbReference type="InterPro" id="IPR038571">
    <property type="entry name" value="CO_DH/Ac-CoA_synth_bsu_3_sf"/>
</dbReference>
<name>A0A2J0KU71_9BACT</name>
<dbReference type="Proteomes" id="UP000230052">
    <property type="component" value="Unassembled WGS sequence"/>
</dbReference>
<keyword evidence="2" id="KW-0533">Nickel</keyword>
<dbReference type="EMBL" id="PEWV01000022">
    <property type="protein sequence ID" value="PIU42052.1"/>
    <property type="molecule type" value="Genomic_DNA"/>
</dbReference>
<sequence length="725" mass="80555">MSKIVATAAIRGANKIAKECEAFLNKAIKEKGKNQKVEFPETAFYLPMAYALLGAEVKTLGDMIPILEHVKGLLHEEPSEKLWLPYLGDALDSGVATLLAEEIIVALRYLYGQEPQPDCIGFFTDTILRTLGIQLVDGRMPGFAAILGAAKDNKTAVEIVREFQKRNILCFVGSSSNGKSIIDQLKEENVNMGWENYIVPYGRDTITGIYPLHWAIRGALTFGGHKKGEALKCLKYCKKRIFAFGLTLGPIDDVKYATGAGAINMGFPIIADTDIPEIRPTGICTYEHLVKQLDYKKIVSTCIEIRGVKVKVSEIPIPVAYSAAFEGERVRREQMYAQFGGKYSTAFEYVRTKGLNEVEDNKIEVIGPDIDSIPEGGAAPLGILVEVAGRKMQKDFEPILERQVHSFLNEAMGLFHMGQRNMCWMRVSKDAFKKGLRLRHFGVILHARLHDTFGAIVDKAQVTIYTKQEDVDKVMKEALKAYNERDERLAGMTDESVDTFYSCTLCQSFAPNHLCIVKPERLGLCGAYTWLDARASFELNPTGPNQPIKKGEVLDPERGEWKGVNDFVYMRSNKTLEKFHGYSIMTYPETSCGCFECIIAILPEANGFMIVNREYAGMTPCGMKFSTLAGSVGGGAQTPGFMGVGRLYIVSHKFIAADGGLKRLVWMPKELKEALGDKLKKRCQEEGMPDLIDKIADETVATTSEELLAHLKKVKHPVMEMAPVM</sequence>
<comment type="caution">
    <text evidence="9">The sequence shown here is derived from an EMBL/GenBank/DDBJ whole genome shotgun (WGS) entry which is preliminary data.</text>
</comment>
<dbReference type="EC" id="2.3.1.169" evidence="1"/>
<dbReference type="Gene3D" id="3.40.970.20">
    <property type="entry name" value="Carbon monoxide dehydrogenase alpha subunit. Chain D, domain 4"/>
    <property type="match status" value="1"/>
</dbReference>
<keyword evidence="5" id="KW-0408">Iron</keyword>
<keyword evidence="3" id="KW-0808">Transferase</keyword>
<feature type="domain" description="CO dehydrogenase/acetyl-CoA synthase complex beta subunit C-terminal" evidence="8">
    <location>
        <begin position="482"/>
        <end position="725"/>
    </location>
</feature>